<evidence type="ECO:0000256" key="10">
    <source>
        <dbReference type="RuleBase" id="RU361207"/>
    </source>
</evidence>
<dbReference type="Gene3D" id="3.20.20.80">
    <property type="entry name" value="Glycosidases"/>
    <property type="match status" value="1"/>
</dbReference>
<evidence type="ECO:0000256" key="9">
    <source>
        <dbReference type="ARBA" id="ARBA00031501"/>
    </source>
</evidence>
<dbReference type="NCBIfam" id="NF011080">
    <property type="entry name" value="PRK14508.1-3"/>
    <property type="match status" value="1"/>
</dbReference>
<reference evidence="12" key="1">
    <citation type="submission" date="2017-04" db="EMBL/GenBank/DDBJ databases">
        <title>Function of individual gut microbiota members based on whole genome sequencing of pure cultures obtained from chicken caecum.</title>
        <authorList>
            <person name="Medvecky M."/>
            <person name="Cejkova D."/>
            <person name="Polansky O."/>
            <person name="Karasova D."/>
            <person name="Kubasova T."/>
            <person name="Cizek A."/>
            <person name="Rychlik I."/>
        </authorList>
    </citation>
    <scope>NUCLEOTIDE SEQUENCE [LARGE SCALE GENOMIC DNA]</scope>
    <source>
        <strain evidence="12">An180</strain>
    </source>
</reference>
<dbReference type="Proteomes" id="UP000195897">
    <property type="component" value="Unassembled WGS sequence"/>
</dbReference>
<dbReference type="SUPFAM" id="SSF51445">
    <property type="entry name" value="(Trans)glycosidases"/>
    <property type="match status" value="1"/>
</dbReference>
<keyword evidence="7 10" id="KW-0119">Carbohydrate metabolism</keyword>
<evidence type="ECO:0000256" key="2">
    <source>
        <dbReference type="ARBA" id="ARBA00005684"/>
    </source>
</evidence>
<dbReference type="GO" id="GO:0005975">
    <property type="term" value="P:carbohydrate metabolic process"/>
    <property type="evidence" value="ECO:0007669"/>
    <property type="project" value="InterPro"/>
</dbReference>
<evidence type="ECO:0000313" key="12">
    <source>
        <dbReference type="Proteomes" id="UP000195897"/>
    </source>
</evidence>
<comment type="caution">
    <text evidence="11">The sequence shown here is derived from an EMBL/GenBank/DDBJ whole genome shotgun (WGS) entry which is preliminary data.</text>
</comment>
<dbReference type="InterPro" id="IPR017853">
    <property type="entry name" value="GH"/>
</dbReference>
<dbReference type="PANTHER" id="PTHR32438">
    <property type="entry name" value="4-ALPHA-GLUCANOTRANSFERASE DPE1, CHLOROPLASTIC/AMYLOPLASTIC"/>
    <property type="match status" value="1"/>
</dbReference>
<organism evidence="11 12">
    <name type="scientific">Butyricicoccus pullicaecorum</name>
    <dbReference type="NCBI Taxonomy" id="501571"/>
    <lineage>
        <taxon>Bacteria</taxon>
        <taxon>Bacillati</taxon>
        <taxon>Bacillota</taxon>
        <taxon>Clostridia</taxon>
        <taxon>Eubacteriales</taxon>
        <taxon>Butyricicoccaceae</taxon>
        <taxon>Butyricicoccus</taxon>
    </lineage>
</organism>
<dbReference type="NCBIfam" id="TIGR00217">
    <property type="entry name" value="malQ"/>
    <property type="match status" value="1"/>
</dbReference>
<dbReference type="AlphaFoldDB" id="A0A1Y4L9B3"/>
<evidence type="ECO:0000256" key="6">
    <source>
        <dbReference type="ARBA" id="ARBA00022679"/>
    </source>
</evidence>
<dbReference type="PANTHER" id="PTHR32438:SF5">
    <property type="entry name" value="4-ALPHA-GLUCANOTRANSFERASE DPE1, CHLOROPLASTIC_AMYLOPLASTIC"/>
    <property type="match status" value="1"/>
</dbReference>
<dbReference type="EMBL" id="NFKK01000004">
    <property type="protein sequence ID" value="OUP53313.1"/>
    <property type="molecule type" value="Genomic_DNA"/>
</dbReference>
<accession>A0A1Y4L9B3</accession>
<gene>
    <name evidence="11" type="ORF">B5F17_04725</name>
</gene>
<comment type="similarity">
    <text evidence="2 10">Belongs to the disproportionating enzyme family.</text>
</comment>
<keyword evidence="5 10" id="KW-0328">Glycosyltransferase</keyword>
<comment type="catalytic activity">
    <reaction evidence="1 10">
        <text>Transfers a segment of a (1-&gt;4)-alpha-D-glucan to a new position in an acceptor, which may be glucose or a (1-&gt;4)-alpha-D-glucan.</text>
        <dbReference type="EC" id="2.4.1.25"/>
    </reaction>
</comment>
<dbReference type="InterPro" id="IPR003385">
    <property type="entry name" value="Glyco_hydro_77"/>
</dbReference>
<keyword evidence="6 10" id="KW-0808">Transferase</keyword>
<evidence type="ECO:0000256" key="1">
    <source>
        <dbReference type="ARBA" id="ARBA00000439"/>
    </source>
</evidence>
<evidence type="ECO:0000256" key="7">
    <source>
        <dbReference type="ARBA" id="ARBA00023277"/>
    </source>
</evidence>
<dbReference type="GO" id="GO:0004134">
    <property type="term" value="F:4-alpha-glucanotransferase activity"/>
    <property type="evidence" value="ECO:0007669"/>
    <property type="project" value="UniProtKB-EC"/>
</dbReference>
<evidence type="ECO:0000256" key="3">
    <source>
        <dbReference type="ARBA" id="ARBA00012560"/>
    </source>
</evidence>
<evidence type="ECO:0000313" key="11">
    <source>
        <dbReference type="EMBL" id="OUP53313.1"/>
    </source>
</evidence>
<proteinExistence type="inferred from homology"/>
<sequence>MEISMSFDRSSGVLMHITSLPSPHGIGTLGQAAFDFVDFLRDAGQRYWQVLPLGHTGFGDSPYQCYSAAAGNPLMIDLDKLVTDGMLTEEEVEAADEDWNPDKVDFVPLIAARYPLLRLAYARAQKMPRVMEAVQAFRESAADWIEDYTLFMALKEEKYEGAPLWEWPDADILHREPEALEAVREELKDEIDFRVFLQAVFFAQWATLRAYAARAGVRIIGDIPIYVSPDSSDVWQHPELFKVDADFKPKKVAGVPPDYYSATGQLWGNPVYDWKAHEKTGYAWWIWRLKQNADLFDVIRIDHFRGFESFWEVDADEETAINGVWRKGPGMKLFRALDAAVPELPIIAEDLGVMTDKVRALLRSTGFPGMRVMIFAFNRFDDNDHMPHNYPVNSIVYTSTHDSQSICEQILDICEPEDADFAKAYIRWDEREPMAWSAIRTLFASPASIAMTTMQDLLNLGADARMNIPSTVGGNWSWRVRKEGINRDVAAFLHHVTEVNRRYHPVPAVFDSTPLDEVEVQEVTPDMDYGARKYWTDVREQLALLRKANAFLTRFES</sequence>
<protein>
    <recommendedName>
        <fullName evidence="4 10">4-alpha-glucanotransferase</fullName>
        <ecNumber evidence="3 10">2.4.1.25</ecNumber>
    </recommendedName>
    <alternativeName>
        <fullName evidence="8 10">Amylomaltase</fullName>
    </alternativeName>
    <alternativeName>
        <fullName evidence="9 10">Disproportionating enzyme</fullName>
    </alternativeName>
</protein>
<evidence type="ECO:0000256" key="8">
    <source>
        <dbReference type="ARBA" id="ARBA00031423"/>
    </source>
</evidence>
<name>A0A1Y4L9B3_9FIRM</name>
<dbReference type="Pfam" id="PF02446">
    <property type="entry name" value="Glyco_hydro_77"/>
    <property type="match status" value="1"/>
</dbReference>
<evidence type="ECO:0000256" key="5">
    <source>
        <dbReference type="ARBA" id="ARBA00022676"/>
    </source>
</evidence>
<dbReference type="EC" id="2.4.1.25" evidence="3 10"/>
<evidence type="ECO:0000256" key="4">
    <source>
        <dbReference type="ARBA" id="ARBA00020295"/>
    </source>
</evidence>